<protein>
    <submittedName>
        <fullName evidence="1">DUF3006 domain-containing protein</fullName>
    </submittedName>
</protein>
<sequence length="70" mass="7978">MERGIIDRFEGDIAVVEVDGSTRDYVRSKLPRGAQAGDAIVIENGEIRLDEAAKEKRKRDIDRLMDELFE</sequence>
<reference evidence="2" key="1">
    <citation type="journal article" date="2019" name="Int. J. Syst. Evol. Microbiol.">
        <title>The Global Catalogue of Microorganisms (GCM) 10K type strain sequencing project: providing services to taxonomists for standard genome sequencing and annotation.</title>
        <authorList>
            <consortium name="The Broad Institute Genomics Platform"/>
            <consortium name="The Broad Institute Genome Sequencing Center for Infectious Disease"/>
            <person name="Wu L."/>
            <person name="Ma J."/>
        </authorList>
    </citation>
    <scope>NUCLEOTIDE SEQUENCE [LARGE SCALE GENOMIC DNA]</scope>
    <source>
        <strain evidence="2">CGMCC 4.1641</strain>
    </source>
</reference>
<comment type="caution">
    <text evidence="1">The sequence shown here is derived from an EMBL/GenBank/DDBJ whole genome shotgun (WGS) entry which is preliminary data.</text>
</comment>
<dbReference type="EMBL" id="JBHSED010000040">
    <property type="protein sequence ID" value="MFC4305693.1"/>
    <property type="molecule type" value="Genomic_DNA"/>
</dbReference>
<keyword evidence="2" id="KW-1185">Reference proteome</keyword>
<evidence type="ECO:0000313" key="1">
    <source>
        <dbReference type="EMBL" id="MFC4305693.1"/>
    </source>
</evidence>
<dbReference type="InterPro" id="IPR021377">
    <property type="entry name" value="DUF3006"/>
</dbReference>
<dbReference type="RefSeq" id="WP_204601280.1">
    <property type="nucleotide sequence ID" value="NZ_JBHSED010000040.1"/>
</dbReference>
<gene>
    <name evidence="1" type="ORF">ACFO1S_19875</name>
</gene>
<accession>A0ABV8SFP7</accession>
<dbReference type="Pfam" id="PF11213">
    <property type="entry name" value="DUF3006"/>
    <property type="match status" value="1"/>
</dbReference>
<evidence type="ECO:0000313" key="2">
    <source>
        <dbReference type="Proteomes" id="UP001595755"/>
    </source>
</evidence>
<proteinExistence type="predicted"/>
<dbReference type="Proteomes" id="UP001595755">
    <property type="component" value="Unassembled WGS sequence"/>
</dbReference>
<organism evidence="1 2">
    <name type="scientific">Cohnella boryungensis</name>
    <dbReference type="NCBI Taxonomy" id="768479"/>
    <lineage>
        <taxon>Bacteria</taxon>
        <taxon>Bacillati</taxon>
        <taxon>Bacillota</taxon>
        <taxon>Bacilli</taxon>
        <taxon>Bacillales</taxon>
        <taxon>Paenibacillaceae</taxon>
        <taxon>Cohnella</taxon>
    </lineage>
</organism>
<name>A0ABV8SFP7_9BACL</name>